<dbReference type="STRING" id="100884.GCA_000269565_03706"/>
<dbReference type="GeneID" id="78231453"/>
<comment type="caution">
    <text evidence="1">The sequence shown here is derived from an EMBL/GenBank/DDBJ whole genome shotgun (WGS) entry which is preliminary data.</text>
</comment>
<name>E7GEB2_9FIRM</name>
<dbReference type="HOGENOM" id="CLU_1198142_0_0_9"/>
<proteinExistence type="predicted"/>
<sequence>MIRGLKLKIKSFILWGLFNYKKIAKMLMSVFMCFALLLVIGVLKDNYRQRTQIQAKVESLFIAWNNKNVEEIAEISQTAPERFIIETGFENNQDIHNIIEEHIYGNVSYQIQTMTVDNWSSHIPYSKAKITVTTYNNLEILDKIIEQLVNDDTQIDINYNHEEFLTRNIEKIKSAVHTIKRNYQKTFIVEFYYDDKKQQWFIPFDENEEFYNAVSGNMIDFNENVDTNVNI</sequence>
<evidence type="ECO:0000313" key="1">
    <source>
        <dbReference type="EMBL" id="EFW03593.1"/>
    </source>
</evidence>
<protein>
    <submittedName>
        <fullName evidence="1">Uncharacterized protein</fullName>
    </submittedName>
</protein>
<reference evidence="1 2" key="1">
    <citation type="submission" date="2010-12" db="EMBL/GenBank/DDBJ databases">
        <title>The Genome Sequence of Coprobacillus sp. strain 29_1.</title>
        <authorList>
            <consortium name="The Broad Institute Genome Sequencing Platform"/>
            <person name="Earl A."/>
            <person name="Ward D."/>
            <person name="Feldgarden M."/>
            <person name="Gevers D."/>
            <person name="Daigneault M."/>
            <person name="Sibley C.D."/>
            <person name="White A."/>
            <person name="Strauss J."/>
            <person name="Allen-Vercoe E."/>
            <person name="Young S.K."/>
            <person name="Zeng Q."/>
            <person name="Gargeya S."/>
            <person name="Fitzgerald M."/>
            <person name="Haas B."/>
            <person name="Abouelleil A."/>
            <person name="Alvarado L."/>
            <person name="Arachchi H.M."/>
            <person name="Berlin A."/>
            <person name="Brown A."/>
            <person name="Chapman S.B."/>
            <person name="Chen Z."/>
            <person name="Dunbar C."/>
            <person name="Freedman E."/>
            <person name="Gearin G."/>
            <person name="Gellesch M."/>
            <person name="Goldberg J."/>
            <person name="Griggs A."/>
            <person name="Gujja S."/>
            <person name="Heilman E."/>
            <person name="Heiman D."/>
            <person name="Howarth C."/>
            <person name="Larson L."/>
            <person name="Lui A."/>
            <person name="MacDonald P.J.P."/>
            <person name="Mehta T."/>
            <person name="Montmayeur A."/>
            <person name="Murphy C."/>
            <person name="Neiman D."/>
            <person name="Pearson M."/>
            <person name="Priest M."/>
            <person name="Roberts A."/>
            <person name="Saif S."/>
            <person name="Shea T."/>
            <person name="Shenoy N."/>
            <person name="Sisk P."/>
            <person name="Stolte C."/>
            <person name="Sykes S."/>
            <person name="White J."/>
            <person name="Yandava C."/>
            <person name="Nusbaum C."/>
            <person name="Birren B."/>
        </authorList>
    </citation>
    <scope>NUCLEOTIDE SEQUENCE [LARGE SCALE GENOMIC DNA]</scope>
    <source>
        <strain evidence="1 2">29_1</strain>
    </source>
</reference>
<dbReference type="RefSeq" id="WP_008790366.1">
    <property type="nucleotide sequence ID" value="NZ_AKCB01000004.1"/>
</dbReference>
<accession>E7GEB2</accession>
<dbReference type="AlphaFoldDB" id="E7GEB2"/>
<dbReference type="EMBL" id="ADKX01000046">
    <property type="protein sequence ID" value="EFW03593.1"/>
    <property type="molecule type" value="Genomic_DNA"/>
</dbReference>
<gene>
    <name evidence="1" type="ORF">HMPREF9488_03284</name>
</gene>
<keyword evidence="2" id="KW-1185">Reference proteome</keyword>
<dbReference type="Proteomes" id="UP000003157">
    <property type="component" value="Unassembled WGS sequence"/>
</dbReference>
<evidence type="ECO:0000313" key="2">
    <source>
        <dbReference type="Proteomes" id="UP000003157"/>
    </source>
</evidence>
<organism evidence="1 2">
    <name type="scientific">Coprobacillus cateniformis</name>
    <dbReference type="NCBI Taxonomy" id="100884"/>
    <lineage>
        <taxon>Bacteria</taxon>
        <taxon>Bacillati</taxon>
        <taxon>Bacillota</taxon>
        <taxon>Erysipelotrichia</taxon>
        <taxon>Erysipelotrichales</taxon>
        <taxon>Coprobacillaceae</taxon>
        <taxon>Coprobacillus</taxon>
    </lineage>
</organism>